<dbReference type="EMBL" id="JAMKFB020000024">
    <property type="protein sequence ID" value="KAL0157387.1"/>
    <property type="molecule type" value="Genomic_DNA"/>
</dbReference>
<evidence type="ECO:0000313" key="2">
    <source>
        <dbReference type="Proteomes" id="UP001529510"/>
    </source>
</evidence>
<reference evidence="1 2" key="1">
    <citation type="submission" date="2024-05" db="EMBL/GenBank/DDBJ databases">
        <title>Genome sequencing and assembly of Indian major carp, Cirrhinus mrigala (Hamilton, 1822).</title>
        <authorList>
            <person name="Mohindra V."/>
            <person name="Chowdhury L.M."/>
            <person name="Lal K."/>
            <person name="Jena J.K."/>
        </authorList>
    </citation>
    <scope>NUCLEOTIDE SEQUENCE [LARGE SCALE GENOMIC DNA]</scope>
    <source>
        <strain evidence="1">CM1030</strain>
        <tissue evidence="1">Blood</tissue>
    </source>
</reference>
<sequence length="61" mass="7000">MGRLWIITMGPTQLRFFCPGKVVQILKKYRESSFPRSHYNGHFEGPGTSKTKISEVVQCNL</sequence>
<name>A0ABD0N713_CIRMR</name>
<comment type="caution">
    <text evidence="1">The sequence shown here is derived from an EMBL/GenBank/DDBJ whole genome shotgun (WGS) entry which is preliminary data.</text>
</comment>
<accession>A0ABD0N713</accession>
<gene>
    <name evidence="1" type="ORF">M9458_048633</name>
</gene>
<evidence type="ECO:0000313" key="1">
    <source>
        <dbReference type="EMBL" id="KAL0157387.1"/>
    </source>
</evidence>
<feature type="non-terminal residue" evidence="1">
    <location>
        <position position="61"/>
    </location>
</feature>
<organism evidence="1 2">
    <name type="scientific">Cirrhinus mrigala</name>
    <name type="common">Mrigala</name>
    <dbReference type="NCBI Taxonomy" id="683832"/>
    <lineage>
        <taxon>Eukaryota</taxon>
        <taxon>Metazoa</taxon>
        <taxon>Chordata</taxon>
        <taxon>Craniata</taxon>
        <taxon>Vertebrata</taxon>
        <taxon>Euteleostomi</taxon>
        <taxon>Actinopterygii</taxon>
        <taxon>Neopterygii</taxon>
        <taxon>Teleostei</taxon>
        <taxon>Ostariophysi</taxon>
        <taxon>Cypriniformes</taxon>
        <taxon>Cyprinidae</taxon>
        <taxon>Labeoninae</taxon>
        <taxon>Labeonini</taxon>
        <taxon>Cirrhinus</taxon>
    </lineage>
</organism>
<keyword evidence="2" id="KW-1185">Reference proteome</keyword>
<proteinExistence type="predicted"/>
<dbReference type="AlphaFoldDB" id="A0ABD0N713"/>
<protein>
    <submittedName>
        <fullName evidence="1">Uncharacterized protein</fullName>
    </submittedName>
</protein>
<dbReference type="Proteomes" id="UP001529510">
    <property type="component" value="Unassembled WGS sequence"/>
</dbReference>